<protein>
    <submittedName>
        <fullName evidence="5">Uncharacterized protein</fullName>
    </submittedName>
</protein>
<sequence length="245" mass="28170">MKSLSLYVLLLPAFYSAYAITCFISKWWYRAKSKRASLKPTKLFETLFENHISEVFTNQSLATLTKIKEQTIKSLCKKPPEPLLLVFLAPSEAKSTAITLAKRLVQITLTSKNKMSLPWSATDRLLMKGSAFANITSPWRFYEVIKEKIATNSHLIITEFEMIHPHSAALLIFMSKELFFPEKEVHLYLIVEIPSIHLSNTVNALNHWMKTRLVSHLEPELLQETQRALYLRTCLIKSEDVSVVE</sequence>
<evidence type="ECO:0000256" key="2">
    <source>
        <dbReference type="ARBA" id="ARBA00022692"/>
    </source>
</evidence>
<keyword evidence="6" id="KW-1185">Reference proteome</keyword>
<evidence type="ECO:0000256" key="1">
    <source>
        <dbReference type="ARBA" id="ARBA00004370"/>
    </source>
</evidence>
<dbReference type="Gene3D" id="3.40.50.12190">
    <property type="match status" value="1"/>
</dbReference>
<dbReference type="Proteomes" id="UP000494040">
    <property type="component" value="Unassembled WGS sequence"/>
</dbReference>
<evidence type="ECO:0000313" key="6">
    <source>
        <dbReference type="Proteomes" id="UP000494040"/>
    </source>
</evidence>
<dbReference type="AlphaFoldDB" id="A0A8I6SAG7"/>
<dbReference type="InterPro" id="IPR038599">
    <property type="entry name" value="LAP1C-like_C_sf"/>
</dbReference>
<organism evidence="5 6">
    <name type="scientific">Cimex lectularius</name>
    <name type="common">Bed bug</name>
    <name type="synonym">Acanthia lectularia</name>
    <dbReference type="NCBI Taxonomy" id="79782"/>
    <lineage>
        <taxon>Eukaryota</taxon>
        <taxon>Metazoa</taxon>
        <taxon>Ecdysozoa</taxon>
        <taxon>Arthropoda</taxon>
        <taxon>Hexapoda</taxon>
        <taxon>Insecta</taxon>
        <taxon>Pterygota</taxon>
        <taxon>Neoptera</taxon>
        <taxon>Paraneoptera</taxon>
        <taxon>Hemiptera</taxon>
        <taxon>Heteroptera</taxon>
        <taxon>Panheteroptera</taxon>
        <taxon>Cimicomorpha</taxon>
        <taxon>Cimicidae</taxon>
        <taxon>Cimex</taxon>
    </lineage>
</organism>
<proteinExistence type="predicted"/>
<dbReference type="KEGG" id="clec:106672714"/>
<dbReference type="GO" id="GO:0016020">
    <property type="term" value="C:membrane"/>
    <property type="evidence" value="ECO:0007669"/>
    <property type="project" value="UniProtKB-SubCell"/>
</dbReference>
<accession>A0A8I6SAG7</accession>
<evidence type="ECO:0000256" key="3">
    <source>
        <dbReference type="ARBA" id="ARBA00022989"/>
    </source>
</evidence>
<reference evidence="5" key="1">
    <citation type="submission" date="2022-01" db="UniProtKB">
        <authorList>
            <consortium name="EnsemblMetazoa"/>
        </authorList>
    </citation>
    <scope>IDENTIFICATION</scope>
</reference>
<evidence type="ECO:0000313" key="5">
    <source>
        <dbReference type="EnsemblMetazoa" id="XP_014259838.1"/>
    </source>
</evidence>
<name>A0A8I6SAG7_CIMLE</name>
<keyword evidence="2" id="KW-0812">Transmembrane</keyword>
<evidence type="ECO:0000256" key="4">
    <source>
        <dbReference type="ARBA" id="ARBA00023136"/>
    </source>
</evidence>
<dbReference type="OrthoDB" id="6615797at2759"/>
<gene>
    <name evidence="5" type="primary">106672714</name>
</gene>
<keyword evidence="3" id="KW-1133">Transmembrane helix</keyword>
<keyword evidence="4" id="KW-0472">Membrane</keyword>
<comment type="subcellular location">
    <subcellularLocation>
        <location evidence="1">Membrane</location>
    </subcellularLocation>
</comment>
<dbReference type="EnsemblMetazoa" id="XM_014404352.2">
    <property type="protein sequence ID" value="XP_014259838.1"/>
    <property type="gene ID" value="LOC106672714"/>
</dbReference>